<protein>
    <submittedName>
        <fullName evidence="2">Uncharacterized protein</fullName>
    </submittedName>
</protein>
<dbReference type="EMBL" id="NKUJ01000020">
    <property type="protein sequence ID" value="RMJ18312.1"/>
    <property type="molecule type" value="Genomic_DNA"/>
</dbReference>
<evidence type="ECO:0000313" key="3">
    <source>
        <dbReference type="Proteomes" id="UP000277212"/>
    </source>
</evidence>
<feature type="region of interest" description="Disordered" evidence="1">
    <location>
        <begin position="315"/>
        <end position="366"/>
    </location>
</feature>
<dbReference type="Proteomes" id="UP000277212">
    <property type="component" value="Unassembled WGS sequence"/>
</dbReference>
<sequence length="383" mass="42344">MDVAYNQHADRARRKNRSSSSLNHLSLAPLTAKLPLNDDELIADAIASHPQSPVHPIPSYIQGKSAPTTPRLLARSPTTSRSRSHNRTPSAPLAKSKSTTHLAAPAVRKTLSGRATPSRRNRDDPTILGFGMRHRNDSDWLLRTGALMSSEARESKGQAWLISRQSSTSLAGMDPDEEDFEFELAREREMSAAASRRASRRGSTAPTDEDASPYASRFSSRNHSRNHSRSHSLARPRSQLSPLDRPGTGDESYFPNQDDQNDLPGPDFVNLDERLEELERDTEQDDEATVRRLVRRGQAGTATWLGSVWSLFSVEEDDEDSEDDSEDSAIDGNSQLNRSRSSSSRYLAGISSVPEERMPPPGDNDGGWRDAAWLLSVASKVMF</sequence>
<feature type="region of interest" description="Disordered" evidence="1">
    <location>
        <begin position="50"/>
        <end position="130"/>
    </location>
</feature>
<gene>
    <name evidence="2" type="ORF">CDV36_001962</name>
</gene>
<feature type="compositionally biased region" description="Basic residues" evidence="1">
    <location>
        <begin position="220"/>
        <end position="234"/>
    </location>
</feature>
<dbReference type="InterPro" id="IPR025040">
    <property type="entry name" value="DUF3984"/>
</dbReference>
<dbReference type="Pfam" id="PF13136">
    <property type="entry name" value="DUF3984"/>
    <property type="match status" value="1"/>
</dbReference>
<evidence type="ECO:0000313" key="2">
    <source>
        <dbReference type="EMBL" id="RMJ18312.1"/>
    </source>
</evidence>
<comment type="caution">
    <text evidence="2">The sequence shown here is derived from an EMBL/GenBank/DDBJ whole genome shotgun (WGS) entry which is preliminary data.</text>
</comment>
<proteinExistence type="predicted"/>
<feature type="compositionally biased region" description="Low complexity" evidence="1">
    <location>
        <begin position="191"/>
        <end position="205"/>
    </location>
</feature>
<feature type="region of interest" description="Disordered" evidence="1">
    <location>
        <begin position="191"/>
        <end position="268"/>
    </location>
</feature>
<feature type="compositionally biased region" description="Low complexity" evidence="1">
    <location>
        <begin position="18"/>
        <end position="27"/>
    </location>
</feature>
<dbReference type="STRING" id="2010991.A0A3M2SMF3"/>
<reference evidence="2 3" key="1">
    <citation type="submission" date="2017-06" db="EMBL/GenBank/DDBJ databases">
        <title>Comparative genomic analysis of Ambrosia Fusariam Clade fungi.</title>
        <authorList>
            <person name="Stajich J.E."/>
            <person name="Carrillo J."/>
            <person name="Kijimoto T."/>
            <person name="Eskalen A."/>
            <person name="O'Donnell K."/>
            <person name="Kasson M."/>
        </authorList>
    </citation>
    <scope>NUCLEOTIDE SEQUENCE [LARGE SCALE GENOMIC DNA]</scope>
    <source>
        <strain evidence="2">UCR3666</strain>
    </source>
</reference>
<name>A0A3M2SMF3_9HYPO</name>
<feature type="region of interest" description="Disordered" evidence="1">
    <location>
        <begin position="1"/>
        <end position="27"/>
    </location>
</feature>
<keyword evidence="3" id="KW-1185">Reference proteome</keyword>
<organism evidence="2 3">
    <name type="scientific">Fusarium kuroshium</name>
    <dbReference type="NCBI Taxonomy" id="2010991"/>
    <lineage>
        <taxon>Eukaryota</taxon>
        <taxon>Fungi</taxon>
        <taxon>Dikarya</taxon>
        <taxon>Ascomycota</taxon>
        <taxon>Pezizomycotina</taxon>
        <taxon>Sordariomycetes</taxon>
        <taxon>Hypocreomycetidae</taxon>
        <taxon>Hypocreales</taxon>
        <taxon>Nectriaceae</taxon>
        <taxon>Fusarium</taxon>
        <taxon>Fusarium solani species complex</taxon>
    </lineage>
</organism>
<dbReference type="OrthoDB" id="5339776at2759"/>
<accession>A0A3M2SMF3</accession>
<evidence type="ECO:0000256" key="1">
    <source>
        <dbReference type="SAM" id="MobiDB-lite"/>
    </source>
</evidence>
<dbReference type="AlphaFoldDB" id="A0A3M2SMF3"/>
<feature type="compositionally biased region" description="Acidic residues" evidence="1">
    <location>
        <begin position="315"/>
        <end position="329"/>
    </location>
</feature>